<dbReference type="PANTHER" id="PTHR22948">
    <property type="entry name" value="TUDOR DOMAIN CONTAINING PROTEIN"/>
    <property type="match status" value="1"/>
</dbReference>
<dbReference type="EMBL" id="JAPWTJ010001221">
    <property type="protein sequence ID" value="KAJ8973190.1"/>
    <property type="molecule type" value="Genomic_DNA"/>
</dbReference>
<dbReference type="InterPro" id="IPR050621">
    <property type="entry name" value="Tudor_domain_containing"/>
</dbReference>
<organism evidence="2 3">
    <name type="scientific">Molorchus minor</name>
    <dbReference type="NCBI Taxonomy" id="1323400"/>
    <lineage>
        <taxon>Eukaryota</taxon>
        <taxon>Metazoa</taxon>
        <taxon>Ecdysozoa</taxon>
        <taxon>Arthropoda</taxon>
        <taxon>Hexapoda</taxon>
        <taxon>Insecta</taxon>
        <taxon>Pterygota</taxon>
        <taxon>Neoptera</taxon>
        <taxon>Endopterygota</taxon>
        <taxon>Coleoptera</taxon>
        <taxon>Polyphaga</taxon>
        <taxon>Cucujiformia</taxon>
        <taxon>Chrysomeloidea</taxon>
        <taxon>Cerambycidae</taxon>
        <taxon>Lamiinae</taxon>
        <taxon>Monochamini</taxon>
        <taxon>Molorchus</taxon>
    </lineage>
</organism>
<accession>A0ABQ9J6D1</accession>
<gene>
    <name evidence="2" type="ORF">NQ317_014991</name>
</gene>
<dbReference type="PANTHER" id="PTHR22948:SF65">
    <property type="entry name" value="A-KINASE ANCHORING PROTEIN 1"/>
    <property type="match status" value="1"/>
</dbReference>
<keyword evidence="3" id="KW-1185">Reference proteome</keyword>
<evidence type="ECO:0000259" key="1">
    <source>
        <dbReference type="Pfam" id="PF00567"/>
    </source>
</evidence>
<evidence type="ECO:0000313" key="2">
    <source>
        <dbReference type="EMBL" id="KAJ8973190.1"/>
    </source>
</evidence>
<protein>
    <recommendedName>
        <fullName evidence="1">Tudor domain-containing protein</fullName>
    </recommendedName>
</protein>
<dbReference type="SUPFAM" id="SSF63748">
    <property type="entry name" value="Tudor/PWWP/MBT"/>
    <property type="match status" value="1"/>
</dbReference>
<reference evidence="2" key="1">
    <citation type="journal article" date="2023" name="Insect Mol. Biol.">
        <title>Genome sequencing provides insights into the evolution of gene families encoding plant cell wall-degrading enzymes in longhorned beetles.</title>
        <authorList>
            <person name="Shin N.R."/>
            <person name="Okamura Y."/>
            <person name="Kirsch R."/>
            <person name="Pauchet Y."/>
        </authorList>
    </citation>
    <scope>NUCLEOTIDE SEQUENCE</scope>
    <source>
        <strain evidence="2">MMC_N1</strain>
    </source>
</reference>
<dbReference type="Pfam" id="PF00567">
    <property type="entry name" value="TUDOR"/>
    <property type="match status" value="1"/>
</dbReference>
<dbReference type="Proteomes" id="UP001162164">
    <property type="component" value="Unassembled WGS sequence"/>
</dbReference>
<sequence length="122" mass="13438">MNLCYTDAESHYCQTPYQRIAICAAYSVDAWYRAMVLSTDTDTEISYVKILDLVVLAYVENSQLRQIRGDFMLLPFQAAECILANIKSVNGPQSVSGYAEWVTTDEAPTQENAEGAVGGVNA</sequence>
<name>A0ABQ9J6D1_9CUCU</name>
<dbReference type="InterPro" id="IPR002999">
    <property type="entry name" value="Tudor"/>
</dbReference>
<comment type="caution">
    <text evidence="2">The sequence shown here is derived from an EMBL/GenBank/DDBJ whole genome shotgun (WGS) entry which is preliminary data.</text>
</comment>
<dbReference type="Gene3D" id="2.30.30.140">
    <property type="match status" value="1"/>
</dbReference>
<evidence type="ECO:0000313" key="3">
    <source>
        <dbReference type="Proteomes" id="UP001162164"/>
    </source>
</evidence>
<proteinExistence type="predicted"/>
<feature type="domain" description="Tudor" evidence="1">
    <location>
        <begin position="1"/>
        <end position="85"/>
    </location>
</feature>